<dbReference type="Proteomes" id="UP001230951">
    <property type="component" value="Unassembled WGS sequence"/>
</dbReference>
<protein>
    <submittedName>
        <fullName evidence="2">Glycosyltransferase involved in cell wall biosynthesis</fullName>
    </submittedName>
</protein>
<dbReference type="RefSeq" id="WP_059387559.1">
    <property type="nucleotide sequence ID" value="NZ_JAUSRG010000004.1"/>
</dbReference>
<keyword evidence="4" id="KW-1185">Reference proteome</keyword>
<dbReference type="InterPro" id="IPR050834">
    <property type="entry name" value="Glycosyltransf_2"/>
</dbReference>
<accession>A0AAW8DBK7</accession>
<evidence type="ECO:0000313" key="4">
    <source>
        <dbReference type="Proteomes" id="UP001230951"/>
    </source>
</evidence>
<evidence type="ECO:0000259" key="1">
    <source>
        <dbReference type="Pfam" id="PF00535"/>
    </source>
</evidence>
<dbReference type="InterPro" id="IPR001173">
    <property type="entry name" value="Glyco_trans_2-like"/>
</dbReference>
<organism evidence="2 5">
    <name type="scientific">Arthrobacter bambusae</name>
    <dbReference type="NCBI Taxonomy" id="1338426"/>
    <lineage>
        <taxon>Bacteria</taxon>
        <taxon>Bacillati</taxon>
        <taxon>Actinomycetota</taxon>
        <taxon>Actinomycetes</taxon>
        <taxon>Micrococcales</taxon>
        <taxon>Micrococcaceae</taxon>
        <taxon>Arthrobacter</taxon>
    </lineage>
</organism>
<reference evidence="2 4" key="1">
    <citation type="submission" date="2023-07" db="EMBL/GenBank/DDBJ databases">
        <title>Sorghum-associated microbial communities from plants grown in Nebraska, USA.</title>
        <authorList>
            <person name="Schachtman D."/>
        </authorList>
    </citation>
    <scope>NUCLEOTIDE SEQUENCE</scope>
    <source>
        <strain evidence="2">DS1006</strain>
        <strain evidence="3 4">DS1016</strain>
    </source>
</reference>
<evidence type="ECO:0000313" key="2">
    <source>
        <dbReference type="EMBL" id="MDP9905090.1"/>
    </source>
</evidence>
<dbReference type="PANTHER" id="PTHR43685:SF2">
    <property type="entry name" value="GLYCOSYLTRANSFERASE 2-LIKE DOMAIN-CONTAINING PROTEIN"/>
    <property type="match status" value="1"/>
</dbReference>
<dbReference type="EMBL" id="JAUSTF010000005">
    <property type="protein sequence ID" value="MDQ0181286.1"/>
    <property type="molecule type" value="Genomic_DNA"/>
</dbReference>
<name>A0AAW8DBK7_9MICC</name>
<comment type="caution">
    <text evidence="2">The sequence shown here is derived from an EMBL/GenBank/DDBJ whole genome shotgun (WGS) entry which is preliminary data.</text>
</comment>
<evidence type="ECO:0000313" key="3">
    <source>
        <dbReference type="EMBL" id="MDQ0181286.1"/>
    </source>
</evidence>
<evidence type="ECO:0000313" key="5">
    <source>
        <dbReference type="Proteomes" id="UP001242995"/>
    </source>
</evidence>
<feature type="domain" description="Glycosyltransferase 2-like" evidence="1">
    <location>
        <begin position="5"/>
        <end position="130"/>
    </location>
</feature>
<dbReference type="SUPFAM" id="SSF53448">
    <property type="entry name" value="Nucleotide-diphospho-sugar transferases"/>
    <property type="match status" value="1"/>
</dbReference>
<dbReference type="Gene3D" id="3.90.550.10">
    <property type="entry name" value="Spore Coat Polysaccharide Biosynthesis Protein SpsA, Chain A"/>
    <property type="match status" value="1"/>
</dbReference>
<dbReference type="Pfam" id="PF00535">
    <property type="entry name" value="Glycos_transf_2"/>
    <property type="match status" value="1"/>
</dbReference>
<proteinExistence type="predicted"/>
<dbReference type="EMBL" id="JAUSRG010000004">
    <property type="protein sequence ID" value="MDP9905090.1"/>
    <property type="molecule type" value="Genomic_DNA"/>
</dbReference>
<dbReference type="Proteomes" id="UP001242995">
    <property type="component" value="Unassembled WGS sequence"/>
</dbReference>
<dbReference type="InterPro" id="IPR029044">
    <property type="entry name" value="Nucleotide-diphossugar_trans"/>
</dbReference>
<gene>
    <name evidence="2" type="ORF">J2S90_002049</name>
    <name evidence="3" type="ORF">J2S93_002717</name>
</gene>
<sequence length="295" mass="32973">MALDIFIPYWGDPDYMRQAVDSVLAQNSDDWLLTVVDDAYPGDEVRRYLEEINDPRITYVRKETNEGITANFRTCVSRATQDTLVVMGCDDILLPNFVDVALRAHRDFPEAWIIQPGVEVINEAGENARPIADLVKQHLVKPHGSRPRVVSGEKLAVSLLHGDWLYWPSLIFRRDKIGNFDFRDGLHVIQDLGLIIDMVLAGAELLIEPEVCFAYRRHTASASSSKLLDGSRFAGERGYFELAAELCRKKGWRKASRAAALRLTSRAHAFLLLPNAALHGSPAAVGSLLRHTLGN</sequence>
<dbReference type="PANTHER" id="PTHR43685">
    <property type="entry name" value="GLYCOSYLTRANSFERASE"/>
    <property type="match status" value="1"/>
</dbReference>
<dbReference type="AlphaFoldDB" id="A0AAW8DBK7"/>